<dbReference type="PROSITE" id="PS50056">
    <property type="entry name" value="TYR_PHOSPHATASE_2"/>
    <property type="match status" value="1"/>
</dbReference>
<dbReference type="GO" id="GO:0005737">
    <property type="term" value="C:cytoplasm"/>
    <property type="evidence" value="ECO:0007669"/>
    <property type="project" value="TreeGrafter"/>
</dbReference>
<accession>A0A166HCJ2</accession>
<dbReference type="InterPro" id="IPR016130">
    <property type="entry name" value="Tyr_Pase_AS"/>
</dbReference>
<dbReference type="PRINTS" id="PR01908">
    <property type="entry name" value="ADSPHPHTASE"/>
</dbReference>
<feature type="domain" description="Tyrosine specific protein phosphatases" evidence="6">
    <location>
        <begin position="153"/>
        <end position="212"/>
    </location>
</feature>
<evidence type="ECO:0000256" key="2">
    <source>
        <dbReference type="ARBA" id="ARBA00013064"/>
    </source>
</evidence>
<evidence type="ECO:0000256" key="1">
    <source>
        <dbReference type="ARBA" id="ARBA00008601"/>
    </source>
</evidence>
<dbReference type="EC" id="3.1.3.48" evidence="2"/>
<organism evidence="7 8">
    <name type="scientific">Athelia psychrophila</name>
    <dbReference type="NCBI Taxonomy" id="1759441"/>
    <lineage>
        <taxon>Eukaryota</taxon>
        <taxon>Fungi</taxon>
        <taxon>Dikarya</taxon>
        <taxon>Basidiomycota</taxon>
        <taxon>Agaricomycotina</taxon>
        <taxon>Agaricomycetes</taxon>
        <taxon>Agaricomycetidae</taxon>
        <taxon>Atheliales</taxon>
        <taxon>Atheliaceae</taxon>
        <taxon>Athelia</taxon>
    </lineage>
</organism>
<evidence type="ECO:0000259" key="5">
    <source>
        <dbReference type="PROSITE" id="PS50054"/>
    </source>
</evidence>
<evidence type="ECO:0000256" key="3">
    <source>
        <dbReference type="ARBA" id="ARBA00022801"/>
    </source>
</evidence>
<dbReference type="STRING" id="436010.A0A166HCJ2"/>
<keyword evidence="3" id="KW-0378">Hydrolase</keyword>
<evidence type="ECO:0000313" key="7">
    <source>
        <dbReference type="EMBL" id="KZP18715.1"/>
    </source>
</evidence>
<gene>
    <name evidence="7" type="ORF">FIBSPDRAFT_863504</name>
</gene>
<comment type="similarity">
    <text evidence="1">Belongs to the protein-tyrosine phosphatase family. Non-receptor class dual specificity subfamily.</text>
</comment>
<dbReference type="PROSITE" id="PS00383">
    <property type="entry name" value="TYR_PHOSPHATASE_1"/>
    <property type="match status" value="1"/>
</dbReference>
<dbReference type="PROSITE" id="PS50054">
    <property type="entry name" value="TYR_PHOSPHATASE_DUAL"/>
    <property type="match status" value="1"/>
</dbReference>
<sequence length="236" mass="27070">MAFPFNAVAIARSHVPRRSRGTLKVVHLIHQLLKFQLRQFSQEYPRILVSSPRAGTIPMNRSLSADEDFFERRNLRITCTSRYMRADFRPQASEILPNLYMSDMYTATDPSVLQRLGITHVVSVIEGLWYTYPSNIAHLWLSIHDSPFTNIDYLFDPTIHWIKQAIDSNAHVRVLVHCMLGMSRSASVVIAYLMATLGMDLPTALAHVKVKRVIVQPNSGFVKQLMHFECMLKERS</sequence>
<dbReference type="InterPro" id="IPR029021">
    <property type="entry name" value="Prot-tyrosine_phosphatase-like"/>
</dbReference>
<name>A0A166HCJ2_9AGAM</name>
<evidence type="ECO:0000256" key="4">
    <source>
        <dbReference type="ARBA" id="ARBA00022912"/>
    </source>
</evidence>
<dbReference type="Proteomes" id="UP000076532">
    <property type="component" value="Unassembled WGS sequence"/>
</dbReference>
<keyword evidence="4" id="KW-0904">Protein phosphatase</keyword>
<dbReference type="OrthoDB" id="2017893at2759"/>
<dbReference type="SUPFAM" id="SSF52799">
    <property type="entry name" value="(Phosphotyrosine protein) phosphatases II"/>
    <property type="match status" value="1"/>
</dbReference>
<evidence type="ECO:0000259" key="6">
    <source>
        <dbReference type="PROSITE" id="PS50056"/>
    </source>
</evidence>
<evidence type="ECO:0000313" key="8">
    <source>
        <dbReference type="Proteomes" id="UP000076532"/>
    </source>
</evidence>
<dbReference type="PANTHER" id="PTHR10159:SF519">
    <property type="entry name" value="DUAL SPECIFICITY PROTEIN PHOSPHATASE MPK3"/>
    <property type="match status" value="1"/>
</dbReference>
<dbReference type="CDD" id="cd14498">
    <property type="entry name" value="DSP"/>
    <property type="match status" value="1"/>
</dbReference>
<dbReference type="Gene3D" id="3.90.190.10">
    <property type="entry name" value="Protein tyrosine phosphatase superfamily"/>
    <property type="match status" value="1"/>
</dbReference>
<proteinExistence type="inferred from homology"/>
<dbReference type="SMART" id="SM00195">
    <property type="entry name" value="DSPc"/>
    <property type="match status" value="1"/>
</dbReference>
<dbReference type="GO" id="GO:0004725">
    <property type="term" value="F:protein tyrosine phosphatase activity"/>
    <property type="evidence" value="ECO:0007669"/>
    <property type="project" value="UniProtKB-EC"/>
</dbReference>
<dbReference type="Pfam" id="PF00782">
    <property type="entry name" value="DSPc"/>
    <property type="match status" value="1"/>
</dbReference>
<keyword evidence="8" id="KW-1185">Reference proteome</keyword>
<feature type="domain" description="Tyrosine-protein phosphatase" evidence="5">
    <location>
        <begin position="91"/>
        <end position="234"/>
    </location>
</feature>
<dbReference type="PANTHER" id="PTHR10159">
    <property type="entry name" value="DUAL SPECIFICITY PROTEIN PHOSPHATASE"/>
    <property type="match status" value="1"/>
</dbReference>
<dbReference type="EMBL" id="KV417570">
    <property type="protein sequence ID" value="KZP18715.1"/>
    <property type="molecule type" value="Genomic_DNA"/>
</dbReference>
<protein>
    <recommendedName>
        <fullName evidence="2">protein-tyrosine-phosphatase</fullName>
        <ecNumber evidence="2">3.1.3.48</ecNumber>
    </recommendedName>
</protein>
<dbReference type="InterPro" id="IPR000340">
    <property type="entry name" value="Dual-sp_phosphatase_cat-dom"/>
</dbReference>
<dbReference type="GO" id="GO:0043409">
    <property type="term" value="P:negative regulation of MAPK cascade"/>
    <property type="evidence" value="ECO:0007669"/>
    <property type="project" value="TreeGrafter"/>
</dbReference>
<dbReference type="InterPro" id="IPR000387">
    <property type="entry name" value="Tyr_Pase_dom"/>
</dbReference>
<reference evidence="7 8" key="1">
    <citation type="journal article" date="2016" name="Mol. Biol. Evol.">
        <title>Comparative Genomics of Early-Diverging Mushroom-Forming Fungi Provides Insights into the Origins of Lignocellulose Decay Capabilities.</title>
        <authorList>
            <person name="Nagy L.G."/>
            <person name="Riley R."/>
            <person name="Tritt A."/>
            <person name="Adam C."/>
            <person name="Daum C."/>
            <person name="Floudas D."/>
            <person name="Sun H."/>
            <person name="Yadav J.S."/>
            <person name="Pangilinan J."/>
            <person name="Larsson K.H."/>
            <person name="Matsuura K."/>
            <person name="Barry K."/>
            <person name="Labutti K."/>
            <person name="Kuo R."/>
            <person name="Ohm R.A."/>
            <person name="Bhattacharya S.S."/>
            <person name="Shirouzu T."/>
            <person name="Yoshinaga Y."/>
            <person name="Martin F.M."/>
            <person name="Grigoriev I.V."/>
            <person name="Hibbett D.S."/>
        </authorList>
    </citation>
    <scope>NUCLEOTIDE SEQUENCE [LARGE SCALE GENOMIC DNA]</scope>
    <source>
        <strain evidence="7 8">CBS 109695</strain>
    </source>
</reference>
<dbReference type="InterPro" id="IPR020422">
    <property type="entry name" value="TYR_PHOSPHATASE_DUAL_dom"/>
</dbReference>
<dbReference type="AlphaFoldDB" id="A0A166HCJ2"/>